<dbReference type="PANTHER" id="PTHR43047">
    <property type="entry name" value="TWO-COMPONENT HISTIDINE PROTEIN KINASE"/>
    <property type="match status" value="1"/>
</dbReference>
<evidence type="ECO:0000313" key="10">
    <source>
        <dbReference type="EMBL" id="GAK48881.1"/>
    </source>
</evidence>
<dbReference type="STRING" id="1499966.U14_00092"/>
<feature type="domain" description="Response regulatory" evidence="9">
    <location>
        <begin position="5"/>
        <end position="128"/>
    </location>
</feature>
<dbReference type="PROSITE" id="PS50109">
    <property type="entry name" value="HIS_KIN"/>
    <property type="match status" value="1"/>
</dbReference>
<dbReference type="SMART" id="SM00448">
    <property type="entry name" value="REC"/>
    <property type="match status" value="1"/>
</dbReference>
<evidence type="ECO:0000259" key="8">
    <source>
        <dbReference type="PROSITE" id="PS50109"/>
    </source>
</evidence>
<evidence type="ECO:0000256" key="3">
    <source>
        <dbReference type="ARBA" id="ARBA00022553"/>
    </source>
</evidence>
<keyword evidence="11" id="KW-1185">Reference proteome</keyword>
<dbReference type="SUPFAM" id="SSF55874">
    <property type="entry name" value="ATPase domain of HSP90 chaperone/DNA topoisomerase II/histidine kinase"/>
    <property type="match status" value="1"/>
</dbReference>
<evidence type="ECO:0000256" key="6">
    <source>
        <dbReference type="PROSITE-ProRule" id="PRU00169"/>
    </source>
</evidence>
<dbReference type="Pfam" id="PF00512">
    <property type="entry name" value="HisKA"/>
    <property type="match status" value="1"/>
</dbReference>
<feature type="coiled-coil region" evidence="7">
    <location>
        <begin position="134"/>
        <end position="172"/>
    </location>
</feature>
<dbReference type="InterPro" id="IPR011006">
    <property type="entry name" value="CheY-like_superfamily"/>
</dbReference>
<accession>A0A0S6VUJ3</accession>
<proteinExistence type="predicted"/>
<dbReference type="SUPFAM" id="SSF47384">
    <property type="entry name" value="Homodimeric domain of signal transducing histidine kinase"/>
    <property type="match status" value="1"/>
</dbReference>
<organism evidence="10">
    <name type="scientific">Candidatus Moduliflexus flocculans</name>
    <dbReference type="NCBI Taxonomy" id="1499966"/>
    <lineage>
        <taxon>Bacteria</taxon>
        <taxon>Candidatus Moduliflexota</taxon>
        <taxon>Candidatus Moduliflexia</taxon>
        <taxon>Candidatus Moduliflexales</taxon>
        <taxon>Candidatus Moduliflexaceae</taxon>
    </lineage>
</organism>
<dbReference type="PRINTS" id="PR00344">
    <property type="entry name" value="BCTRLSENSOR"/>
</dbReference>
<evidence type="ECO:0000256" key="5">
    <source>
        <dbReference type="ARBA" id="ARBA00022777"/>
    </source>
</evidence>
<dbReference type="CDD" id="cd00075">
    <property type="entry name" value="HATPase"/>
    <property type="match status" value="1"/>
</dbReference>
<keyword evidence="3 6" id="KW-0597">Phosphoprotein</keyword>
<name>A0A0S6VUJ3_9BACT</name>
<evidence type="ECO:0000256" key="2">
    <source>
        <dbReference type="ARBA" id="ARBA00012438"/>
    </source>
</evidence>
<dbReference type="Gene3D" id="3.40.50.2300">
    <property type="match status" value="1"/>
</dbReference>
<dbReference type="Pfam" id="PF00072">
    <property type="entry name" value="Response_reg"/>
    <property type="match status" value="1"/>
</dbReference>
<keyword evidence="7" id="KW-0175">Coiled coil</keyword>
<dbReference type="InterPro" id="IPR036097">
    <property type="entry name" value="HisK_dim/P_sf"/>
</dbReference>
<dbReference type="InterPro" id="IPR005467">
    <property type="entry name" value="His_kinase_dom"/>
</dbReference>
<dbReference type="EMBL" id="DF820455">
    <property type="protein sequence ID" value="GAK48881.1"/>
    <property type="molecule type" value="Genomic_DNA"/>
</dbReference>
<feature type="domain" description="Histidine kinase" evidence="8">
    <location>
        <begin position="189"/>
        <end position="407"/>
    </location>
</feature>
<evidence type="ECO:0000313" key="11">
    <source>
        <dbReference type="Proteomes" id="UP000030700"/>
    </source>
</evidence>
<dbReference type="InterPro" id="IPR036890">
    <property type="entry name" value="HATPase_C_sf"/>
</dbReference>
<reference evidence="10" key="1">
    <citation type="journal article" date="2015" name="PeerJ">
        <title>First genomic representation of candidate bacterial phylum KSB3 points to enhanced environmental sensing as a trigger of wastewater bulking.</title>
        <authorList>
            <person name="Sekiguchi Y."/>
            <person name="Ohashi A."/>
            <person name="Parks D.H."/>
            <person name="Yamauchi T."/>
            <person name="Tyson G.W."/>
            <person name="Hugenholtz P."/>
        </authorList>
    </citation>
    <scope>NUCLEOTIDE SEQUENCE [LARGE SCALE GENOMIC DNA]</scope>
</reference>
<dbReference type="FunFam" id="3.30.565.10:FF:000006">
    <property type="entry name" value="Sensor histidine kinase WalK"/>
    <property type="match status" value="1"/>
</dbReference>
<dbReference type="SMART" id="SM00388">
    <property type="entry name" value="HisKA"/>
    <property type="match status" value="1"/>
</dbReference>
<dbReference type="HOGENOM" id="CLU_000445_114_72_0"/>
<dbReference type="InterPro" id="IPR001789">
    <property type="entry name" value="Sig_transdc_resp-reg_receiver"/>
</dbReference>
<dbReference type="Gene3D" id="3.30.565.10">
    <property type="entry name" value="Histidine kinase-like ATPase, C-terminal domain"/>
    <property type="match status" value="1"/>
</dbReference>
<dbReference type="CDD" id="cd17569">
    <property type="entry name" value="REC_HupR-like"/>
    <property type="match status" value="1"/>
</dbReference>
<evidence type="ECO:0000256" key="1">
    <source>
        <dbReference type="ARBA" id="ARBA00000085"/>
    </source>
</evidence>
<evidence type="ECO:0000259" key="9">
    <source>
        <dbReference type="PROSITE" id="PS50110"/>
    </source>
</evidence>
<evidence type="ECO:0000256" key="4">
    <source>
        <dbReference type="ARBA" id="ARBA00022679"/>
    </source>
</evidence>
<sequence>MKKQAVLCVDDERLVLTSLTRELHRMLGADYLIETSEDGEDALDIFQELISDGYDVPLVISDYIMPRMKGDELLRRVHDASPKTLTIMLTGQADMDGVTRAINYANLYRFIAKPWHQSDLSLTVKEALRSYAQARQLEEHYAVLENMNVILEQQVKERTVELEARHLELQEKNTQLHASNASKDKFFSIISHDLRSPLSTLLGFAQLLSEQIRTAPLDQVAEYACKICNSAERLNALLENLLSWSRLQRGVMEHCPDEISLYELIEDNLALFASKAESKHIWLSSSVGEEVRVYADYQMVNTVARNLLSNALKFSRSGDSIQISATISDRHVEIAVADTGPGIPAEDLPKLFRVDSHYTNIGTAGEAGTGLGLLLCQEMVEKNSGSIWVESEAGKGTTFRFTLPKAYA</sequence>
<dbReference type="EC" id="2.7.13.3" evidence="2"/>
<dbReference type="PANTHER" id="PTHR43047:SF72">
    <property type="entry name" value="OSMOSENSING HISTIDINE PROTEIN KINASE SLN1"/>
    <property type="match status" value="1"/>
</dbReference>
<dbReference type="GO" id="GO:0009927">
    <property type="term" value="F:histidine phosphotransfer kinase activity"/>
    <property type="evidence" value="ECO:0007669"/>
    <property type="project" value="TreeGrafter"/>
</dbReference>
<feature type="modified residue" description="4-aspartylphosphate" evidence="6">
    <location>
        <position position="62"/>
    </location>
</feature>
<dbReference type="CDD" id="cd00082">
    <property type="entry name" value="HisKA"/>
    <property type="match status" value="1"/>
</dbReference>
<dbReference type="GO" id="GO:0000155">
    <property type="term" value="F:phosphorelay sensor kinase activity"/>
    <property type="evidence" value="ECO:0007669"/>
    <property type="project" value="InterPro"/>
</dbReference>
<dbReference type="AlphaFoldDB" id="A0A0S6VUJ3"/>
<dbReference type="GO" id="GO:0005886">
    <property type="term" value="C:plasma membrane"/>
    <property type="evidence" value="ECO:0007669"/>
    <property type="project" value="TreeGrafter"/>
</dbReference>
<keyword evidence="4" id="KW-0808">Transferase</keyword>
<dbReference type="InterPro" id="IPR003661">
    <property type="entry name" value="HisK_dim/P_dom"/>
</dbReference>
<dbReference type="Gene3D" id="1.10.287.130">
    <property type="match status" value="1"/>
</dbReference>
<dbReference type="InterPro" id="IPR003594">
    <property type="entry name" value="HATPase_dom"/>
</dbReference>
<dbReference type="Pfam" id="PF02518">
    <property type="entry name" value="HATPase_c"/>
    <property type="match status" value="1"/>
</dbReference>
<protein>
    <recommendedName>
        <fullName evidence="2">histidine kinase</fullName>
        <ecNumber evidence="2">2.7.13.3</ecNumber>
    </recommendedName>
</protein>
<evidence type="ECO:0000256" key="7">
    <source>
        <dbReference type="SAM" id="Coils"/>
    </source>
</evidence>
<dbReference type="InterPro" id="IPR004358">
    <property type="entry name" value="Sig_transdc_His_kin-like_C"/>
</dbReference>
<dbReference type="SUPFAM" id="SSF52172">
    <property type="entry name" value="CheY-like"/>
    <property type="match status" value="1"/>
</dbReference>
<dbReference type="SMART" id="SM00387">
    <property type="entry name" value="HATPase_c"/>
    <property type="match status" value="1"/>
</dbReference>
<comment type="catalytic activity">
    <reaction evidence="1">
        <text>ATP + protein L-histidine = ADP + protein N-phospho-L-histidine.</text>
        <dbReference type="EC" id="2.7.13.3"/>
    </reaction>
</comment>
<keyword evidence="5 10" id="KW-0418">Kinase</keyword>
<dbReference type="Proteomes" id="UP000030700">
    <property type="component" value="Unassembled WGS sequence"/>
</dbReference>
<gene>
    <name evidence="10" type="ORF">U14_00092</name>
</gene>
<dbReference type="PROSITE" id="PS50110">
    <property type="entry name" value="RESPONSE_REGULATORY"/>
    <property type="match status" value="1"/>
</dbReference>